<gene>
    <name evidence="2" type="ORF">GCM10017591_22800</name>
</gene>
<sequence length="257" mass="25990">MLTELLLSAVLSALPADNQCTTAEIAAGLCSITNTGSTVEIGGTRGGGGGGGGADHSGSDGDESANTAPPKGPSVAPCDRVVDPLCRNGIVYTVEVQRQPTLSDLASFAPASVPLLDEPDGVGIVGMPMNFVVDARPHEQTGTLFDRPVTVRFAPLSVVFTYGDGSSRSAGDGGSTWTALGLAQFSATPTSHAYGARGTYTASATVRYGAAVNFGGGWVAVPGVLEIPTGAMSIQVFEVRTALVDKTCLESPRGPGC</sequence>
<reference evidence="2" key="2">
    <citation type="submission" date="2023-01" db="EMBL/GenBank/DDBJ databases">
        <authorList>
            <person name="Sun Q."/>
            <person name="Evtushenko L."/>
        </authorList>
    </citation>
    <scope>NUCLEOTIDE SEQUENCE</scope>
    <source>
        <strain evidence="2">VKM Ac-1940</strain>
    </source>
</reference>
<comment type="caution">
    <text evidence="2">The sequence shown here is derived from an EMBL/GenBank/DDBJ whole genome shotgun (WGS) entry which is preliminary data.</text>
</comment>
<evidence type="ECO:0000313" key="3">
    <source>
        <dbReference type="Proteomes" id="UP001142291"/>
    </source>
</evidence>
<evidence type="ECO:0000313" key="2">
    <source>
        <dbReference type="EMBL" id="GLJ96217.1"/>
    </source>
</evidence>
<feature type="region of interest" description="Disordered" evidence="1">
    <location>
        <begin position="41"/>
        <end position="78"/>
    </location>
</feature>
<reference evidence="2" key="1">
    <citation type="journal article" date="2014" name="Int. J. Syst. Evol. Microbiol.">
        <title>Complete genome sequence of Corynebacterium casei LMG S-19264T (=DSM 44701T), isolated from a smear-ripened cheese.</title>
        <authorList>
            <consortium name="US DOE Joint Genome Institute (JGI-PGF)"/>
            <person name="Walter F."/>
            <person name="Albersmeier A."/>
            <person name="Kalinowski J."/>
            <person name="Ruckert C."/>
        </authorList>
    </citation>
    <scope>NUCLEOTIDE SEQUENCE</scope>
    <source>
        <strain evidence="2">VKM Ac-1940</strain>
    </source>
</reference>
<feature type="compositionally biased region" description="Gly residues" evidence="1">
    <location>
        <begin position="43"/>
        <end position="55"/>
    </location>
</feature>
<organism evidence="2 3">
    <name type="scientific">Microbacterium dextranolyticum</name>
    <dbReference type="NCBI Taxonomy" id="36806"/>
    <lineage>
        <taxon>Bacteria</taxon>
        <taxon>Bacillati</taxon>
        <taxon>Actinomycetota</taxon>
        <taxon>Actinomycetes</taxon>
        <taxon>Micrococcales</taxon>
        <taxon>Microbacteriaceae</taxon>
        <taxon>Microbacterium</taxon>
    </lineage>
</organism>
<evidence type="ECO:0008006" key="4">
    <source>
        <dbReference type="Google" id="ProtNLM"/>
    </source>
</evidence>
<dbReference type="Proteomes" id="UP001142291">
    <property type="component" value="Unassembled WGS sequence"/>
</dbReference>
<dbReference type="EMBL" id="BSER01000009">
    <property type="protein sequence ID" value="GLJ96217.1"/>
    <property type="molecule type" value="Genomic_DNA"/>
</dbReference>
<accession>A0A9W6HN33</accession>
<evidence type="ECO:0000256" key="1">
    <source>
        <dbReference type="SAM" id="MobiDB-lite"/>
    </source>
</evidence>
<proteinExistence type="predicted"/>
<dbReference type="AlphaFoldDB" id="A0A9W6HN33"/>
<keyword evidence="3" id="KW-1185">Reference proteome</keyword>
<name>A0A9W6HN33_9MICO</name>
<protein>
    <recommendedName>
        <fullName evidence="4">PKD domain-containing protein</fullName>
    </recommendedName>
</protein>